<dbReference type="Proteomes" id="UP000294588">
    <property type="component" value="Unassembled WGS sequence"/>
</dbReference>
<keyword evidence="2" id="KW-1185">Reference proteome</keyword>
<dbReference type="EMBL" id="SMOG01000001">
    <property type="protein sequence ID" value="TDF74719.1"/>
    <property type="molecule type" value="Genomic_DNA"/>
</dbReference>
<evidence type="ECO:0000313" key="1">
    <source>
        <dbReference type="EMBL" id="TDF74719.1"/>
    </source>
</evidence>
<name>A0AC61QMY1_9BACT</name>
<proteinExistence type="predicted"/>
<protein>
    <submittedName>
        <fullName evidence="1">T9SS type A sorting domain-containing protein</fullName>
    </submittedName>
</protein>
<accession>A0AC61QMY1</accession>
<organism evidence="1 2">
    <name type="scientific">Candidatus Syntrophosphaera thermopropionivorans</name>
    <dbReference type="NCBI Taxonomy" id="2593015"/>
    <lineage>
        <taxon>Bacteria</taxon>
        <taxon>Pseudomonadati</taxon>
        <taxon>Candidatus Cloacimonadota</taxon>
        <taxon>Candidatus Cloacimonadia</taxon>
        <taxon>Candidatus Cloacimonadales</taxon>
        <taxon>Candidatus Cloacimonadaceae</taxon>
        <taxon>Candidatus Syntrophosphaera</taxon>
    </lineage>
</organism>
<sequence length="958" mass="108236">MLQERTIKKRKITFINHMLRKGINPIPITTRKKDIRKPTMNRRFLFLTILFIPFLLTATELTLNINFSDLELFSPQENYGWGTLSVPGTPQLPTKNLNIILPPDAINVSYNFEFAPLQNLSAPAPVINTPFSDGEHFLSACEHYPSTPMLKYLGIKHWGDIKFVSFSVLPAIYNGVSWQISPSLQINLSWSLNAISKPNRIPPILSSLQKSNQVIDWFFVNPQDLQSYYTYNYSKDYDYLIVTTPALYPSLTALEAYHQSQGLVTSYININTILASSPGLTDGEKLRNYLISQYNAHPFTYLLLVGDYDKVPVMYLTPEPDGNETVPSDFFYSDLSSIIDVDSDGRLGEYSAGEGDQDYLCDFTPELFVGRISNNNVNYISQIVNRTISFDSSDAVWKKKALLPAAYLNYAGEPETIFLETDGAVFMEYARNTALNDYQCTTMYEHMGYLPSLPSDLDLDYDLLKNQLNSNSYGILNWSAHGSSVSSARKVWMNDDNGNNIPDSWEMNWYSLVDRETFDNLVNQDGLILFAASCNNGMLDNNFSCLAEYALQQKAVNVCAATRTGWYKIGWKNPGWGGLSSYNYHFLENLTKNNMSVGAALAFANLLHTQYYLFGDPVDSDGIIYPELQNVYTYMLFGDPAVYHQNNQNPPLGEILVYEPLSQEGLPVVNALNNLGNFNVIYSDKLIPDYNYINNFEAIFCLFGWEPNNFMPEQGSLEYDLLNDYLENGGRIYLEGDVPWDYDSIFWSKFGTICPLNTLAYIEAIRYDKDDLSMTWQYNQNDPLTTPLFPYPETASELFYTSNSSHPNFPIGIYNSNGYFRTIASSFALSAIEEGEYGINDMIAIILDTLNVLNLPPTPISDSVLTPSISKVITMPNPFSSQMSFCFETKEPSKTQIQIFNLRGQKIKTIQSEALGAGKQNIIWDGCDAGGKPVPAGIYLWKMDNSQSIQQGKLLKLH</sequence>
<reference evidence="1" key="1">
    <citation type="submission" date="2019-03" db="EMBL/GenBank/DDBJ databases">
        <title>Candidatus Syntrophosphaera thermopropionivorans: a novel player in syntrophic propionate oxidation during anaerobic digestion.</title>
        <authorList>
            <person name="Dyksma S."/>
        </authorList>
    </citation>
    <scope>NUCLEOTIDE SEQUENCE</scope>
    <source>
        <strain evidence="1">W5</strain>
    </source>
</reference>
<evidence type="ECO:0000313" key="2">
    <source>
        <dbReference type="Proteomes" id="UP000294588"/>
    </source>
</evidence>
<gene>
    <name evidence="1" type="ORF">E0946_01145</name>
</gene>
<comment type="caution">
    <text evidence="1">The sequence shown here is derived from an EMBL/GenBank/DDBJ whole genome shotgun (WGS) entry which is preliminary data.</text>
</comment>